<dbReference type="GO" id="GO:0030496">
    <property type="term" value="C:midbody"/>
    <property type="evidence" value="ECO:0007669"/>
    <property type="project" value="TreeGrafter"/>
</dbReference>
<evidence type="ECO:0000256" key="3">
    <source>
        <dbReference type="ARBA" id="ARBA00022723"/>
    </source>
</evidence>
<dbReference type="InterPro" id="IPR000306">
    <property type="entry name" value="Znf_FYVE"/>
</dbReference>
<feature type="compositionally biased region" description="Low complexity" evidence="9">
    <location>
        <begin position="1273"/>
        <end position="1282"/>
    </location>
</feature>
<dbReference type="InterPro" id="IPR013083">
    <property type="entry name" value="Znf_RING/FYVE/PHD"/>
</dbReference>
<dbReference type="GO" id="GO:0032266">
    <property type="term" value="F:phosphatidylinositol-3-phosphate binding"/>
    <property type="evidence" value="ECO:0007669"/>
    <property type="project" value="InterPro"/>
</dbReference>
<sequence length="2269" mass="252712">MHHPFGEEETASQKQLFGFFCECLRRGEWELAQACVPQLHEAQGDIPKKVEDILQALVICPSQLRCGQDINPQRLAWVWLLVLEKWLALEKKLLPAGFRRKLELLLLSEDLPGDIPEDILKELYTVLAQDAAAPVLDGNQRQESWPPWLSSEAVSLLWDLLREAPQPTQALLELLLGEEDGTGLQGWPLQKVLVDLIRKALRALRGPAIGHPGTVDAIYGALRTLRCPAEPLGAELHLLCEELLEASRSEGSPLREERLLGCLLHKAGRGLVSLYGHTYAEKAPEKPPMTTPSGKVSLAHLDPERAMLALFSNPDPAQAWKLAYFYCLSNGKHFLEQILVTALTLLKEEDFPSLGCLLDREFSPLSPLLVLLGWTHCQSLASAKRLLQTLHRTQDQGCDKLLRDACDGLWAHLEVLEWCVQQSSNPIPKRDLLCHLHGGESHSVLYSLHHLTNLPALREEDVLELLQKVPAKDPQQEHDSTDATVPAHLSRCQNLTLYRSFCAMKYAIYALCVNSHRHSQCQECKDSPSEDLTVAAEPVNDSLSSPGASDLFSTYLARCQQYLCSIPDSLCLELLENIFSLLLITSADLHPEPHLPEDYAEDDDEGKGPLGLSSPSESPQHIAQRERRSEQGSLGASRSLAYTVPSSLKAEPKDSSPEPHRHSFLDLKHFTSGISGFLADEYVIGAFLRLLQEQLDELSSRSPPEKLKLLEGQSGLGSSSRDGLQSRLHQFSKVLSEAQWRYKVVTSNQGSEEQPSRRYWPIATWHPSLRRGRRTRRSRADGWDRGSTPSLESTSSELSTSTSEGSLSAASGKNELDGRLQPQPQSSLIRMMFSPPESLLASCILRGNFAEAHQVVFTFNLKSSPSSGELLFMERYQEVIQELARVEHKIENQNSDGGSGTIRRTGSGRSTLQAIGSAAAAGMVFYSISDVTDKLLSTSGDPIPTLQEDFWISSSLVEPTAPLREVLEDLSPPAMAAFDLACSQCQLWKTGKQLLETAERRLNSSLESRGRRLDHVFLSADGIRGFPGVLQQISKILNYPLLSAGQIKSESVEEKGGGPPRCNIAELLQMCWPSLTEDCVASHATLSQQLEQILQSLREALELPEPRSTPLTSLVEQVAEKALEAEAHPVYIQTQLLQKNLGKQMPAGGRQTDYMGTFFRYCSTLAAVLLRSLSSEPDHVEVKVGNPFVLLQQSSSQLVSHLLLERQVPPERLAALLAREGLSLSVPQVIVNCCCEPLALCSSRQSQQTSSLLTQLGILTQLHTSHCLEDLPLSTLSSSKPTENPTLERKPPSSPRDSSGPALTSSALAFLKSRSKLLATVACLGASQGSKITKPGLTWKELRGRREVPLTAEQVARECERLLEQFPMLEASLLAAWEPLRGSSKQGQSLAASLCGRASLSTVLLGLHSPIALDVLTKAFEEALVARDWHRALQLTEVYGRDVDDLSSIQDAVLSCAAAGVKEGWQYLFAVKDASLRSRLTLQFVDRWPLESCLEILAYCISDTALQDGLEYELQRKLAELLVYQKILGLQATPMWCDWQTLRNCCVEDPSTVMNVILEAKEYELCEEWGCLYPIPREHLINLHQKHLLHLLERGDHDKALQLLRRIPDLTMCLEVTEQSLDQHSSLATSHFLANYLTTHFYGELTADRHREIQALYMGSKVLLTLPEQHRASYSHLSSNPLLMLEQLLMNMKVDWATMAVQTLHQLLAGQEIGFTMDEVDSLLSRYAGKALDFLYPLREKRSDSVTYLQEIVSPASDLETLSRSPSAEFSSVAAPGVSIVHSPSPRERSFPQSQPPLEFVPPSMPPARHQWVPDESESTCMVCCRERFTMFNRRHHCRRCGRLVCSSCSTKKMVVEGCRENPTRVCDQCYSYFNKDAPEENPGQPGAPDSPKSESPPYSAVVRVPKAAEVEWILDLNEEENELVRSEFYYEQAPSASLCIAILNLHQDSVACGHQLIEHCCRLSQGLTNPEVDAGLLTDIMKQLLFSAKMMFVKAGRSQDLALCDSYISKVDVLNILVAAAYRHVPSLDQILQPAAVTRLRNQLLEAEYYQLAVEVSTKTGLDTTGAWHAWGMACLKAGNLTAAREKFSRCLKPPLDLNQLSHGSRLVQDVVEYLESTARPLLSVQDDDYLATLKELEATLRTQSLSLEVIPEGKIMNNTYYQECLFYLHNYSTNLAIISFYMRHSCLREALLHLLHKVDWSALIKKEAGVEDGRPGRRPLQSSGQVVMMTWNRMVHGGGEKWSATYRFCMYFEVEPIEFANDFYVVL</sequence>
<evidence type="ECO:0000256" key="5">
    <source>
        <dbReference type="ARBA" id="ARBA00022833"/>
    </source>
</evidence>
<dbReference type="PANTHER" id="PTHR46591">
    <property type="entry name" value="ZINC FINGER FYVE DOMAIN-CONTAINING PROTEIN 26"/>
    <property type="match status" value="1"/>
</dbReference>
<feature type="region of interest" description="Disordered" evidence="9">
    <location>
        <begin position="771"/>
        <end position="821"/>
    </location>
</feature>
<keyword evidence="4 8" id="KW-0863">Zinc-finger</keyword>
<dbReference type="InterPro" id="IPR011011">
    <property type="entry name" value="Znf_FYVE_PHD"/>
</dbReference>
<dbReference type="GO" id="GO:0000724">
    <property type="term" value="P:double-strand break repair via homologous recombination"/>
    <property type="evidence" value="ECO:0007669"/>
    <property type="project" value="InterPro"/>
</dbReference>
<keyword evidence="5" id="KW-0862">Zinc</keyword>
<dbReference type="GO" id="GO:0005813">
    <property type="term" value="C:centrosome"/>
    <property type="evidence" value="ECO:0007669"/>
    <property type="project" value="TreeGrafter"/>
</dbReference>
<keyword evidence="2" id="KW-0597">Phosphoprotein</keyword>
<dbReference type="GO" id="GO:0005765">
    <property type="term" value="C:lysosomal membrane"/>
    <property type="evidence" value="ECO:0007669"/>
    <property type="project" value="TreeGrafter"/>
</dbReference>
<dbReference type="InterPro" id="IPR017455">
    <property type="entry name" value="Znf_FYVE-rel"/>
</dbReference>
<dbReference type="RefSeq" id="XP_054944525.1">
    <property type="nucleotide sequence ID" value="XM_055088550.1"/>
</dbReference>
<evidence type="ECO:0000256" key="1">
    <source>
        <dbReference type="ARBA" id="ARBA00014373"/>
    </source>
</evidence>
<dbReference type="GO" id="GO:0007040">
    <property type="term" value="P:lysosome organization"/>
    <property type="evidence" value="ECO:0007669"/>
    <property type="project" value="UniProtKB-ARBA"/>
</dbReference>
<dbReference type="SUPFAM" id="SSF57903">
    <property type="entry name" value="FYVE/PHD zinc finger"/>
    <property type="match status" value="1"/>
</dbReference>
<gene>
    <name evidence="12" type="primary">ZFYVE26</name>
</gene>
<feature type="region of interest" description="Disordered" evidence="9">
    <location>
        <begin position="1273"/>
        <end position="1301"/>
    </location>
</feature>
<evidence type="ECO:0000256" key="4">
    <source>
        <dbReference type="ARBA" id="ARBA00022771"/>
    </source>
</evidence>
<dbReference type="Gene3D" id="3.30.40.10">
    <property type="entry name" value="Zinc/RING finger domain, C3HC4 (zinc finger)"/>
    <property type="match status" value="1"/>
</dbReference>
<reference evidence="12" key="1">
    <citation type="submission" date="2025-08" db="UniProtKB">
        <authorList>
            <consortium name="RefSeq"/>
        </authorList>
    </citation>
    <scope>IDENTIFICATION</scope>
    <source>
        <tissue evidence="12">Muscle</tissue>
    </source>
</reference>
<feature type="compositionally biased region" description="Low complexity" evidence="9">
    <location>
        <begin position="610"/>
        <end position="619"/>
    </location>
</feature>
<keyword evidence="11" id="KW-1185">Reference proteome</keyword>
<dbReference type="PROSITE" id="PS50178">
    <property type="entry name" value="ZF_FYVE"/>
    <property type="match status" value="1"/>
</dbReference>
<feature type="compositionally biased region" description="Low complexity" evidence="9">
    <location>
        <begin position="786"/>
        <end position="812"/>
    </location>
</feature>
<dbReference type="InterPro" id="IPR028730">
    <property type="entry name" value="ZFYVE26"/>
</dbReference>
<organism evidence="11 12">
    <name type="scientific">Physeter macrocephalus</name>
    <name type="common">Sperm whale</name>
    <name type="synonym">Physeter catodon</name>
    <dbReference type="NCBI Taxonomy" id="9755"/>
    <lineage>
        <taxon>Eukaryota</taxon>
        <taxon>Metazoa</taxon>
        <taxon>Chordata</taxon>
        <taxon>Craniata</taxon>
        <taxon>Vertebrata</taxon>
        <taxon>Euteleostomi</taxon>
        <taxon>Mammalia</taxon>
        <taxon>Eutheria</taxon>
        <taxon>Laurasiatheria</taxon>
        <taxon>Artiodactyla</taxon>
        <taxon>Whippomorpha</taxon>
        <taxon>Cetacea</taxon>
        <taxon>Odontoceti</taxon>
        <taxon>Physeteridae</taxon>
        <taxon>Physeter</taxon>
    </lineage>
</organism>
<feature type="region of interest" description="Disordered" evidence="9">
    <location>
        <begin position="593"/>
        <end position="636"/>
    </location>
</feature>
<evidence type="ECO:0000313" key="11">
    <source>
        <dbReference type="Proteomes" id="UP000248484"/>
    </source>
</evidence>
<evidence type="ECO:0000256" key="2">
    <source>
        <dbReference type="ARBA" id="ARBA00022553"/>
    </source>
</evidence>
<dbReference type="Pfam" id="PF01363">
    <property type="entry name" value="FYVE"/>
    <property type="match status" value="1"/>
</dbReference>
<evidence type="ECO:0000256" key="6">
    <source>
        <dbReference type="ARBA" id="ARBA00025962"/>
    </source>
</evidence>
<comment type="subunit">
    <text evidence="6">Interacts with AP5Z1, AP5B1, AP5S1 and SPG11. Interacts with TTC19 and KIF13A.</text>
</comment>
<feature type="region of interest" description="Disordered" evidence="9">
    <location>
        <begin position="1878"/>
        <end position="1900"/>
    </location>
</feature>
<keyword evidence="3" id="KW-0479">Metal-binding</keyword>
<protein>
    <recommendedName>
        <fullName evidence="1">Zinc finger FYVE domain-containing protein 26</fullName>
    </recommendedName>
</protein>
<accession>A0A9W2WZR6</accession>
<evidence type="ECO:0000313" key="12">
    <source>
        <dbReference type="RefSeq" id="XP_054944525.1"/>
    </source>
</evidence>
<comment type="function">
    <text evidence="7">Phosphatidylinositol 3-phosphate-binding protein required for the abscission step in cytokinesis: recruited to the midbody during cytokinesis and acts as a regulator of abscission. May also be required for efficient homologous recombination DNA double-strand break repair.</text>
</comment>
<dbReference type="CDD" id="cd15724">
    <property type="entry name" value="FYVE_ZFY26"/>
    <property type="match status" value="1"/>
</dbReference>
<feature type="domain" description="FYVE-type" evidence="10">
    <location>
        <begin position="1815"/>
        <end position="1875"/>
    </location>
</feature>
<evidence type="ECO:0000259" key="10">
    <source>
        <dbReference type="PROSITE" id="PS50178"/>
    </source>
</evidence>
<name>A0A9W2WZR6_PHYMC</name>
<dbReference type="CTD" id="23503"/>
<dbReference type="GO" id="GO:0008270">
    <property type="term" value="F:zinc ion binding"/>
    <property type="evidence" value="ECO:0007669"/>
    <property type="project" value="UniProtKB-KW"/>
</dbReference>
<dbReference type="PANTHER" id="PTHR46591:SF1">
    <property type="entry name" value="ZINC FINGER FYVE DOMAIN-CONTAINING PROTEIN 26"/>
    <property type="match status" value="1"/>
</dbReference>
<dbReference type="FunFam" id="3.30.40.10:FF:000295">
    <property type="entry name" value="Zinc finger, FYVE domain-containing 26"/>
    <property type="match status" value="1"/>
</dbReference>
<dbReference type="GO" id="GO:0000281">
    <property type="term" value="P:mitotic cytokinesis"/>
    <property type="evidence" value="ECO:0007669"/>
    <property type="project" value="InterPro"/>
</dbReference>
<dbReference type="GeneID" id="102977403"/>
<dbReference type="Proteomes" id="UP000248484">
    <property type="component" value="Chromosome 11"/>
</dbReference>
<dbReference type="GO" id="GO:0032465">
    <property type="term" value="P:regulation of cytokinesis"/>
    <property type="evidence" value="ECO:0007669"/>
    <property type="project" value="TreeGrafter"/>
</dbReference>
<dbReference type="SMART" id="SM00064">
    <property type="entry name" value="FYVE"/>
    <property type="match status" value="1"/>
</dbReference>
<evidence type="ECO:0000256" key="7">
    <source>
        <dbReference type="ARBA" id="ARBA00044939"/>
    </source>
</evidence>
<evidence type="ECO:0000256" key="8">
    <source>
        <dbReference type="PROSITE-ProRule" id="PRU00091"/>
    </source>
</evidence>
<evidence type="ECO:0000256" key="9">
    <source>
        <dbReference type="SAM" id="MobiDB-lite"/>
    </source>
</evidence>
<proteinExistence type="predicted"/>